<dbReference type="SMART" id="SM00388">
    <property type="entry name" value="HisKA"/>
    <property type="match status" value="1"/>
</dbReference>
<keyword evidence="4 13" id="KW-0808">Transferase</keyword>
<comment type="catalytic activity">
    <reaction evidence="1">
        <text>ATP + protein L-histidine = ADP + protein N-phospho-L-histidine.</text>
        <dbReference type="EC" id="2.7.13.3"/>
    </reaction>
</comment>
<dbReference type="GO" id="GO:0000155">
    <property type="term" value="F:phosphorelay sensor kinase activity"/>
    <property type="evidence" value="ECO:0007669"/>
    <property type="project" value="InterPro"/>
</dbReference>
<evidence type="ECO:0000259" key="11">
    <source>
        <dbReference type="PROSITE" id="PS50109"/>
    </source>
</evidence>
<dbReference type="InterPro" id="IPR003661">
    <property type="entry name" value="HisK_dim/P_dom"/>
</dbReference>
<keyword evidence="8" id="KW-0902">Two-component regulatory system</keyword>
<dbReference type="Gene3D" id="3.30.565.10">
    <property type="entry name" value="Histidine kinase-like ATPase, C-terminal domain"/>
    <property type="match status" value="1"/>
</dbReference>
<dbReference type="InterPro" id="IPR011006">
    <property type="entry name" value="CheY-like_superfamily"/>
</dbReference>
<dbReference type="Pfam" id="PF00512">
    <property type="entry name" value="HisKA"/>
    <property type="match status" value="1"/>
</dbReference>
<sequence>MFLLEIVDLMALVGLLVQAFTAWVFVAVLASLQVDRRANGAYRAFLQAFVVLSVALTLMSVRFFRAHDTQTSYDLWADGALLPTLCYMAYMGLKAAFGLLLVRGSSRLVGVDRSPRHPWAPWGLVLAYSATPIVVSNIDLLLALQAPMMIACSAVALRLLSPSRGSGTGTRLLCWSFIGLIVSWAVHATSALTTQFGDTDLLRPLLSLNSFTDLGVQMILGVGLVVGLLESSHQEFLRSEQERQRLARALARDERLRALGTAVSGVAHELNNPLTVISGYSELLLLDDPNDRRAVLIHEQAARCRGIVRNLSTLAGQSLHPTQAVEVDELLERVLRGLPDGETTGGRSVRVEPLSHLWIAADPLGIEQVLSNLIVNALHASPPGGTVSVGGRATDQGIELTVSDQGSGVDSHLRERIFEPFFTTKSPGKGTGLGLSIVHAIVRGHGGSISVEQAPEGGARFRLLLPRADPRPTELTPAARPRSTAGRPLLIVDDDDAVRTILREHGEARGWRVREANTAEAALGQDLVGVAAVVCDLRMPGMGGAGFHDRLAASQPAVLARVVFVTGDMASTESTAFAARCEQPLFEKPFDYEELFEQLESIASSTAKTRA</sequence>
<dbReference type="SUPFAM" id="SSF47384">
    <property type="entry name" value="Homodimeric domain of signal transducing histidine kinase"/>
    <property type="match status" value="1"/>
</dbReference>
<dbReference type="SUPFAM" id="SSF55874">
    <property type="entry name" value="ATPase domain of HSP90 chaperone/DNA topoisomerase II/histidine kinase"/>
    <property type="match status" value="1"/>
</dbReference>
<evidence type="ECO:0000259" key="12">
    <source>
        <dbReference type="PROSITE" id="PS50110"/>
    </source>
</evidence>
<dbReference type="InterPro" id="IPR036097">
    <property type="entry name" value="HisK_dim/P_sf"/>
</dbReference>
<dbReference type="InterPro" id="IPR003594">
    <property type="entry name" value="HATPase_dom"/>
</dbReference>
<dbReference type="PROSITE" id="PS50110">
    <property type="entry name" value="RESPONSE_REGULATORY"/>
    <property type="match status" value="1"/>
</dbReference>
<feature type="domain" description="Histidine kinase" evidence="11">
    <location>
        <begin position="265"/>
        <end position="469"/>
    </location>
</feature>
<keyword evidence="10" id="KW-0812">Transmembrane</keyword>
<dbReference type="SUPFAM" id="SSF52172">
    <property type="entry name" value="CheY-like"/>
    <property type="match status" value="1"/>
</dbReference>
<feature type="transmembrane region" description="Helical" evidence="10">
    <location>
        <begin position="6"/>
        <end position="32"/>
    </location>
</feature>
<feature type="domain" description="Response regulatory" evidence="12">
    <location>
        <begin position="488"/>
        <end position="603"/>
    </location>
</feature>
<dbReference type="EMBL" id="CP036287">
    <property type="protein sequence ID" value="QDU68140.1"/>
    <property type="molecule type" value="Genomic_DNA"/>
</dbReference>
<evidence type="ECO:0000256" key="10">
    <source>
        <dbReference type="SAM" id="Phobius"/>
    </source>
</evidence>
<gene>
    <name evidence="13" type="primary">zraS_5</name>
    <name evidence="13" type="ORF">Pla133_32340</name>
</gene>
<feature type="modified residue" description="4-aspartylphosphate" evidence="9">
    <location>
        <position position="536"/>
    </location>
</feature>
<evidence type="ECO:0000256" key="3">
    <source>
        <dbReference type="ARBA" id="ARBA00022553"/>
    </source>
</evidence>
<dbReference type="InterPro" id="IPR036890">
    <property type="entry name" value="HATPase_C_sf"/>
</dbReference>
<keyword evidence="10" id="KW-1133">Transmembrane helix</keyword>
<evidence type="ECO:0000256" key="6">
    <source>
        <dbReference type="ARBA" id="ARBA00022777"/>
    </source>
</evidence>
<organism evidence="13 14">
    <name type="scientific">Engelhardtia mirabilis</name>
    <dbReference type="NCBI Taxonomy" id="2528011"/>
    <lineage>
        <taxon>Bacteria</taxon>
        <taxon>Pseudomonadati</taxon>
        <taxon>Planctomycetota</taxon>
        <taxon>Planctomycetia</taxon>
        <taxon>Planctomycetia incertae sedis</taxon>
        <taxon>Engelhardtia</taxon>
    </lineage>
</organism>
<dbReference type="GO" id="GO:0005524">
    <property type="term" value="F:ATP binding"/>
    <property type="evidence" value="ECO:0007669"/>
    <property type="project" value="UniProtKB-KW"/>
</dbReference>
<feature type="transmembrane region" description="Helical" evidence="10">
    <location>
        <begin position="44"/>
        <end position="64"/>
    </location>
</feature>
<dbReference type="Gene3D" id="1.10.287.130">
    <property type="match status" value="1"/>
</dbReference>
<dbReference type="PANTHER" id="PTHR43065:SF46">
    <property type="entry name" value="C4-DICARBOXYLATE TRANSPORT SENSOR PROTEIN DCTB"/>
    <property type="match status" value="1"/>
</dbReference>
<keyword evidence="7" id="KW-0067">ATP-binding</keyword>
<dbReference type="Proteomes" id="UP000316921">
    <property type="component" value="Chromosome"/>
</dbReference>
<reference evidence="13 14" key="1">
    <citation type="submission" date="2019-02" db="EMBL/GenBank/DDBJ databases">
        <title>Deep-cultivation of Planctomycetes and their phenomic and genomic characterization uncovers novel biology.</title>
        <authorList>
            <person name="Wiegand S."/>
            <person name="Jogler M."/>
            <person name="Boedeker C."/>
            <person name="Pinto D."/>
            <person name="Vollmers J."/>
            <person name="Rivas-Marin E."/>
            <person name="Kohn T."/>
            <person name="Peeters S.H."/>
            <person name="Heuer A."/>
            <person name="Rast P."/>
            <person name="Oberbeckmann S."/>
            <person name="Bunk B."/>
            <person name="Jeske O."/>
            <person name="Meyerdierks A."/>
            <person name="Storesund J.E."/>
            <person name="Kallscheuer N."/>
            <person name="Luecker S."/>
            <person name="Lage O.M."/>
            <person name="Pohl T."/>
            <person name="Merkel B.J."/>
            <person name="Hornburger P."/>
            <person name="Mueller R.-W."/>
            <person name="Bruemmer F."/>
            <person name="Labrenz M."/>
            <person name="Spormann A.M."/>
            <person name="Op den Camp H."/>
            <person name="Overmann J."/>
            <person name="Amann R."/>
            <person name="Jetten M.S.M."/>
            <person name="Mascher T."/>
            <person name="Medema M.H."/>
            <person name="Devos D.P."/>
            <person name="Kaster A.-K."/>
            <person name="Ovreas L."/>
            <person name="Rohde M."/>
            <person name="Galperin M.Y."/>
            <person name="Jogler C."/>
        </authorList>
    </citation>
    <scope>NUCLEOTIDE SEQUENCE [LARGE SCALE GENOMIC DNA]</scope>
    <source>
        <strain evidence="13 14">Pla133</strain>
    </source>
</reference>
<proteinExistence type="predicted"/>
<dbReference type="Pfam" id="PF00072">
    <property type="entry name" value="Response_reg"/>
    <property type="match status" value="1"/>
</dbReference>
<evidence type="ECO:0000256" key="7">
    <source>
        <dbReference type="ARBA" id="ARBA00022840"/>
    </source>
</evidence>
<keyword evidence="5" id="KW-0547">Nucleotide-binding</keyword>
<dbReference type="InterPro" id="IPR004358">
    <property type="entry name" value="Sig_transdc_His_kin-like_C"/>
</dbReference>
<dbReference type="InterPro" id="IPR005467">
    <property type="entry name" value="His_kinase_dom"/>
</dbReference>
<keyword evidence="14" id="KW-1185">Reference proteome</keyword>
<evidence type="ECO:0000256" key="9">
    <source>
        <dbReference type="PROSITE-ProRule" id="PRU00169"/>
    </source>
</evidence>
<accession>A0A518BMD3</accession>
<dbReference type="SMART" id="SM00448">
    <property type="entry name" value="REC"/>
    <property type="match status" value="1"/>
</dbReference>
<feature type="transmembrane region" description="Helical" evidence="10">
    <location>
        <begin position="118"/>
        <end position="135"/>
    </location>
</feature>
<dbReference type="PROSITE" id="PS50109">
    <property type="entry name" value="HIS_KIN"/>
    <property type="match status" value="1"/>
</dbReference>
<dbReference type="CDD" id="cd00082">
    <property type="entry name" value="HisKA"/>
    <property type="match status" value="1"/>
</dbReference>
<dbReference type="KEGG" id="pbap:Pla133_32340"/>
<evidence type="ECO:0000256" key="2">
    <source>
        <dbReference type="ARBA" id="ARBA00012438"/>
    </source>
</evidence>
<evidence type="ECO:0000256" key="1">
    <source>
        <dbReference type="ARBA" id="ARBA00000085"/>
    </source>
</evidence>
<dbReference type="EC" id="2.7.13.3" evidence="2"/>
<keyword evidence="3 9" id="KW-0597">Phosphoprotein</keyword>
<dbReference type="SMART" id="SM00387">
    <property type="entry name" value="HATPase_c"/>
    <property type="match status" value="1"/>
</dbReference>
<dbReference type="AlphaFoldDB" id="A0A518BMD3"/>
<evidence type="ECO:0000313" key="14">
    <source>
        <dbReference type="Proteomes" id="UP000316921"/>
    </source>
</evidence>
<feature type="transmembrane region" description="Helical" evidence="10">
    <location>
        <begin position="76"/>
        <end position="97"/>
    </location>
</feature>
<evidence type="ECO:0000256" key="8">
    <source>
        <dbReference type="ARBA" id="ARBA00023012"/>
    </source>
</evidence>
<dbReference type="RefSeq" id="WP_145066905.1">
    <property type="nucleotide sequence ID" value="NZ_CP036287.1"/>
</dbReference>
<keyword evidence="10" id="KW-0472">Membrane</keyword>
<dbReference type="PANTHER" id="PTHR43065">
    <property type="entry name" value="SENSOR HISTIDINE KINASE"/>
    <property type="match status" value="1"/>
</dbReference>
<evidence type="ECO:0000256" key="4">
    <source>
        <dbReference type="ARBA" id="ARBA00022679"/>
    </source>
</evidence>
<protein>
    <recommendedName>
        <fullName evidence="2">histidine kinase</fullName>
        <ecNumber evidence="2">2.7.13.3</ecNumber>
    </recommendedName>
</protein>
<evidence type="ECO:0000313" key="13">
    <source>
        <dbReference type="EMBL" id="QDU68140.1"/>
    </source>
</evidence>
<name>A0A518BMD3_9BACT</name>
<evidence type="ECO:0000256" key="5">
    <source>
        <dbReference type="ARBA" id="ARBA00022741"/>
    </source>
</evidence>
<dbReference type="PRINTS" id="PR00344">
    <property type="entry name" value="BCTRLSENSOR"/>
</dbReference>
<dbReference type="Pfam" id="PF02518">
    <property type="entry name" value="HATPase_c"/>
    <property type="match status" value="1"/>
</dbReference>
<dbReference type="CDD" id="cd00075">
    <property type="entry name" value="HATPase"/>
    <property type="match status" value="1"/>
</dbReference>
<dbReference type="Gene3D" id="3.40.50.2300">
    <property type="match status" value="1"/>
</dbReference>
<dbReference type="InterPro" id="IPR001789">
    <property type="entry name" value="Sig_transdc_resp-reg_receiver"/>
</dbReference>
<keyword evidence="6" id="KW-0418">Kinase</keyword>